<dbReference type="AlphaFoldDB" id="A0A1C3KF82"/>
<dbReference type="EMBL" id="LT594501">
    <property type="protein sequence ID" value="SBT72296.1"/>
    <property type="molecule type" value="Genomic_DNA"/>
</dbReference>
<keyword evidence="4 5" id="KW-0472">Membrane</keyword>
<protein>
    <recommendedName>
        <fullName evidence="5">Copper transport protein</fullName>
    </recommendedName>
</protein>
<feature type="transmembrane region" description="Helical" evidence="5">
    <location>
        <begin position="148"/>
        <end position="176"/>
    </location>
</feature>
<evidence type="ECO:0000256" key="1">
    <source>
        <dbReference type="ARBA" id="ARBA00004141"/>
    </source>
</evidence>
<gene>
    <name evidence="6" type="primary">PmlGA01_130030500</name>
    <name evidence="6" type="ORF">PMLGA01_130030500</name>
</gene>
<organism evidence="6 7">
    <name type="scientific">Plasmodium malariae</name>
    <dbReference type="NCBI Taxonomy" id="5858"/>
    <lineage>
        <taxon>Eukaryota</taxon>
        <taxon>Sar</taxon>
        <taxon>Alveolata</taxon>
        <taxon>Apicomplexa</taxon>
        <taxon>Aconoidasida</taxon>
        <taxon>Haemosporida</taxon>
        <taxon>Plasmodiidae</taxon>
        <taxon>Plasmodium</taxon>
        <taxon>Plasmodium (Plasmodium)</taxon>
    </lineage>
</organism>
<keyword evidence="5" id="KW-0813">Transport</keyword>
<accession>A0A1C3KF82</accession>
<sequence>MSGVTMGGCKGQSSISGKMQSETSYNVIPTYILIFLLAIFNVHIVSSSCYHKRGKDGGDPLPMYFSNDRNIIFLFDYFRIRCMYEFIFCNIMCFLLGFLSTYIKAVKRNTFKKYPNDLKENLLFVKNIPVDHRLTFGMISFINYAVDYLLMLLVMTFNLFIFLSVMVGIAVGYFFCGHLLV</sequence>
<reference evidence="6 7" key="1">
    <citation type="submission" date="2016-06" db="EMBL/GenBank/DDBJ databases">
        <authorList>
            <consortium name="Pathogen Informatics"/>
        </authorList>
    </citation>
    <scope>NUCLEOTIDE SEQUENCE [LARGE SCALE GENOMIC DNA]</scope>
    <source>
        <strain evidence="6">PmlGA01</strain>
    </source>
</reference>
<evidence type="ECO:0000313" key="7">
    <source>
        <dbReference type="Proteomes" id="UP000219799"/>
    </source>
</evidence>
<comment type="similarity">
    <text evidence="5">Belongs to the copper transporter (Ctr) (TC 1.A.56) family. SLC31A subfamily.</text>
</comment>
<feature type="transmembrane region" description="Helical" evidence="5">
    <location>
        <begin position="28"/>
        <end position="45"/>
    </location>
</feature>
<evidence type="ECO:0000256" key="3">
    <source>
        <dbReference type="ARBA" id="ARBA00022989"/>
    </source>
</evidence>
<feature type="transmembrane region" description="Helical" evidence="5">
    <location>
        <begin position="82"/>
        <end position="103"/>
    </location>
</feature>
<keyword evidence="2 5" id="KW-0812">Transmembrane</keyword>
<dbReference type="VEuPathDB" id="PlasmoDB:PmUG01_13037100"/>
<dbReference type="GO" id="GO:0005375">
    <property type="term" value="F:copper ion transmembrane transporter activity"/>
    <property type="evidence" value="ECO:0007669"/>
    <property type="project" value="UniProtKB-UniRule"/>
</dbReference>
<keyword evidence="3 5" id="KW-1133">Transmembrane helix</keyword>
<evidence type="ECO:0000256" key="2">
    <source>
        <dbReference type="ARBA" id="ARBA00022692"/>
    </source>
</evidence>
<keyword evidence="5" id="KW-0187">Copper transport</keyword>
<evidence type="ECO:0000313" key="6">
    <source>
        <dbReference type="EMBL" id="SBT72296.1"/>
    </source>
</evidence>
<dbReference type="GO" id="GO:0005886">
    <property type="term" value="C:plasma membrane"/>
    <property type="evidence" value="ECO:0007669"/>
    <property type="project" value="TreeGrafter"/>
</dbReference>
<dbReference type="PANTHER" id="PTHR12483">
    <property type="entry name" value="SOLUTE CARRIER FAMILY 31 COPPER TRANSPORTERS"/>
    <property type="match status" value="1"/>
</dbReference>
<name>A0A1C3KF82_PLAMA</name>
<dbReference type="PANTHER" id="PTHR12483:SF27">
    <property type="entry name" value="COPPER TRANSPORT PROTEIN CTR1"/>
    <property type="match status" value="1"/>
</dbReference>
<keyword evidence="5" id="KW-0406">Ion transport</keyword>
<proteinExistence type="inferred from homology"/>
<evidence type="ECO:0000256" key="4">
    <source>
        <dbReference type="ARBA" id="ARBA00023136"/>
    </source>
</evidence>
<dbReference type="Proteomes" id="UP000219799">
    <property type="component" value="Chromosome 13"/>
</dbReference>
<evidence type="ECO:0000256" key="5">
    <source>
        <dbReference type="RuleBase" id="RU367022"/>
    </source>
</evidence>
<dbReference type="Pfam" id="PF04145">
    <property type="entry name" value="Ctr"/>
    <property type="match status" value="1"/>
</dbReference>
<dbReference type="InterPro" id="IPR007274">
    <property type="entry name" value="Cop_transporter"/>
</dbReference>
<keyword evidence="5" id="KW-0186">Copper</keyword>
<comment type="subcellular location">
    <subcellularLocation>
        <location evidence="1 5">Membrane</location>
        <topology evidence="1 5">Multi-pass membrane protein</topology>
    </subcellularLocation>
</comment>